<dbReference type="Pfam" id="PF13639">
    <property type="entry name" value="zf-RING_2"/>
    <property type="match status" value="1"/>
</dbReference>
<reference evidence="7" key="1">
    <citation type="submission" date="2021-02" db="EMBL/GenBank/DDBJ databases">
        <authorList>
            <person name="Dougan E. K."/>
            <person name="Rhodes N."/>
            <person name="Thang M."/>
            <person name="Chan C."/>
        </authorList>
    </citation>
    <scope>NUCLEOTIDE SEQUENCE</scope>
</reference>
<dbReference type="PANTHER" id="PTHR45969">
    <property type="entry name" value="RING ZINC FINGER PROTEIN-RELATED"/>
    <property type="match status" value="1"/>
</dbReference>
<dbReference type="GO" id="GO:0008270">
    <property type="term" value="F:zinc ion binding"/>
    <property type="evidence" value="ECO:0007669"/>
    <property type="project" value="UniProtKB-KW"/>
</dbReference>
<protein>
    <submittedName>
        <fullName evidence="7">SIRP1 protein</fullName>
    </submittedName>
</protein>
<evidence type="ECO:0000313" key="8">
    <source>
        <dbReference type="Proteomes" id="UP000604046"/>
    </source>
</evidence>
<keyword evidence="5" id="KW-0472">Membrane</keyword>
<dbReference type="EMBL" id="CAJNDS010002801">
    <property type="protein sequence ID" value="CAE7602684.1"/>
    <property type="molecule type" value="Genomic_DNA"/>
</dbReference>
<evidence type="ECO:0000313" key="7">
    <source>
        <dbReference type="EMBL" id="CAE7602684.1"/>
    </source>
</evidence>
<dbReference type="GO" id="GO:0061630">
    <property type="term" value="F:ubiquitin protein ligase activity"/>
    <property type="evidence" value="ECO:0007669"/>
    <property type="project" value="TreeGrafter"/>
</dbReference>
<dbReference type="Proteomes" id="UP000604046">
    <property type="component" value="Unassembled WGS sequence"/>
</dbReference>
<keyword evidence="8" id="KW-1185">Reference proteome</keyword>
<gene>
    <name evidence="7" type="primary">SIRP1</name>
    <name evidence="7" type="ORF">SNAT2548_LOCUS34279</name>
</gene>
<feature type="transmembrane region" description="Helical" evidence="5">
    <location>
        <begin position="6"/>
        <end position="26"/>
    </location>
</feature>
<sequence length="157" mass="17211">MVTVPIVYFAIATGLVWLMFLVMAAIRACTGDYNTDTPEGHLRAATAPTPQRTDAEKAAMLAAINVHLPELTLDEEVTCSVCLDMIALEHPARQLECQHAFHSKCIVGWLLHGARKHWDDNAIQCPVCRHQQHLHKLPGMNPVVVGVPSGMNEAVVT</sequence>
<evidence type="ECO:0000259" key="6">
    <source>
        <dbReference type="PROSITE" id="PS50089"/>
    </source>
</evidence>
<keyword evidence="5" id="KW-0812">Transmembrane</keyword>
<dbReference type="SUPFAM" id="SSF57850">
    <property type="entry name" value="RING/U-box"/>
    <property type="match status" value="1"/>
</dbReference>
<dbReference type="PANTHER" id="PTHR45969:SF69">
    <property type="entry name" value="FINGER DOMAIN PROTEIN, PUTATIVE (AFU_ORTHOLOGUE AFUA_3G12190)-RELATED"/>
    <property type="match status" value="1"/>
</dbReference>
<dbReference type="PROSITE" id="PS50089">
    <property type="entry name" value="ZF_RING_2"/>
    <property type="match status" value="1"/>
</dbReference>
<keyword evidence="2 4" id="KW-0863">Zinc-finger</keyword>
<keyword evidence="5" id="KW-1133">Transmembrane helix</keyword>
<evidence type="ECO:0000256" key="2">
    <source>
        <dbReference type="ARBA" id="ARBA00022771"/>
    </source>
</evidence>
<dbReference type="InterPro" id="IPR013083">
    <property type="entry name" value="Znf_RING/FYVE/PHD"/>
</dbReference>
<feature type="domain" description="RING-type" evidence="6">
    <location>
        <begin position="79"/>
        <end position="129"/>
    </location>
</feature>
<accession>A0A812V0S5</accession>
<dbReference type="InterPro" id="IPR001841">
    <property type="entry name" value="Znf_RING"/>
</dbReference>
<evidence type="ECO:0000256" key="4">
    <source>
        <dbReference type="PROSITE-ProRule" id="PRU00175"/>
    </source>
</evidence>
<keyword evidence="3" id="KW-0862">Zinc</keyword>
<dbReference type="OrthoDB" id="6105938at2759"/>
<dbReference type="GO" id="GO:0016567">
    <property type="term" value="P:protein ubiquitination"/>
    <property type="evidence" value="ECO:0007669"/>
    <property type="project" value="TreeGrafter"/>
</dbReference>
<evidence type="ECO:0000256" key="3">
    <source>
        <dbReference type="ARBA" id="ARBA00022833"/>
    </source>
</evidence>
<keyword evidence="1" id="KW-0479">Metal-binding</keyword>
<evidence type="ECO:0000256" key="1">
    <source>
        <dbReference type="ARBA" id="ARBA00022723"/>
    </source>
</evidence>
<organism evidence="7 8">
    <name type="scientific">Symbiodinium natans</name>
    <dbReference type="NCBI Taxonomy" id="878477"/>
    <lineage>
        <taxon>Eukaryota</taxon>
        <taxon>Sar</taxon>
        <taxon>Alveolata</taxon>
        <taxon>Dinophyceae</taxon>
        <taxon>Suessiales</taxon>
        <taxon>Symbiodiniaceae</taxon>
        <taxon>Symbiodinium</taxon>
    </lineage>
</organism>
<proteinExistence type="predicted"/>
<dbReference type="Gene3D" id="3.30.40.10">
    <property type="entry name" value="Zinc/RING finger domain, C3HC4 (zinc finger)"/>
    <property type="match status" value="1"/>
</dbReference>
<name>A0A812V0S5_9DINO</name>
<comment type="caution">
    <text evidence="7">The sequence shown here is derived from an EMBL/GenBank/DDBJ whole genome shotgun (WGS) entry which is preliminary data.</text>
</comment>
<evidence type="ECO:0000256" key="5">
    <source>
        <dbReference type="SAM" id="Phobius"/>
    </source>
</evidence>
<dbReference type="AlphaFoldDB" id="A0A812V0S5"/>
<dbReference type="SMART" id="SM00184">
    <property type="entry name" value="RING"/>
    <property type="match status" value="1"/>
</dbReference>